<evidence type="ECO:0000256" key="5">
    <source>
        <dbReference type="SAM" id="MobiDB-lite"/>
    </source>
</evidence>
<proteinExistence type="predicted"/>
<name>A0A4Q4PW56_9PLEO</name>
<dbReference type="AlphaFoldDB" id="A0A4Q4PW56"/>
<feature type="short sequence motif" description="GXSXG" evidence="4">
    <location>
        <begin position="49"/>
        <end position="53"/>
    </location>
</feature>
<gene>
    <name evidence="7" type="ORF">AA0113_g12747</name>
</gene>
<evidence type="ECO:0000256" key="1">
    <source>
        <dbReference type="ARBA" id="ARBA00022801"/>
    </source>
</evidence>
<keyword evidence="3" id="KW-0443">Lipid metabolism</keyword>
<dbReference type="Gene3D" id="3.40.1090.10">
    <property type="entry name" value="Cytosolic phospholipase A2 catalytic domain"/>
    <property type="match status" value="1"/>
</dbReference>
<dbReference type="PANTHER" id="PTHR24185">
    <property type="entry name" value="CALCIUM-INDEPENDENT PHOSPHOLIPASE A2-GAMMA"/>
    <property type="match status" value="1"/>
</dbReference>
<reference evidence="8" key="1">
    <citation type="journal article" date="2019" name="bioRxiv">
        <title>Genomics, evolutionary history and diagnostics of the Alternaria alternata species group including apple and Asian pear pathotypes.</title>
        <authorList>
            <person name="Armitage A.D."/>
            <person name="Cockerton H.M."/>
            <person name="Sreenivasaprasad S."/>
            <person name="Woodhall J.W."/>
            <person name="Lane C.R."/>
            <person name="Harrison R.J."/>
            <person name="Clarkson J.P."/>
        </authorList>
    </citation>
    <scope>NUCLEOTIDE SEQUENCE [LARGE SCALE GENOMIC DNA]</scope>
    <source>
        <strain evidence="8">RGR 97.0016</strain>
    </source>
</reference>
<dbReference type="GO" id="GO:0016020">
    <property type="term" value="C:membrane"/>
    <property type="evidence" value="ECO:0007669"/>
    <property type="project" value="TreeGrafter"/>
</dbReference>
<dbReference type="SUPFAM" id="SSF52151">
    <property type="entry name" value="FabD/lysophospholipase-like"/>
    <property type="match status" value="1"/>
</dbReference>
<keyword evidence="1" id="KW-0378">Hydrolase</keyword>
<evidence type="ECO:0000256" key="4">
    <source>
        <dbReference type="PROSITE-ProRule" id="PRU01161"/>
    </source>
</evidence>
<feature type="domain" description="PNPLA" evidence="6">
    <location>
        <begin position="9"/>
        <end position="217"/>
    </location>
</feature>
<dbReference type="InterPro" id="IPR002641">
    <property type="entry name" value="PNPLA_dom"/>
</dbReference>
<evidence type="ECO:0000256" key="3">
    <source>
        <dbReference type="ARBA" id="ARBA00023098"/>
    </source>
</evidence>
<dbReference type="OrthoDB" id="5346457at2759"/>
<keyword evidence="8" id="KW-1185">Reference proteome</keyword>
<evidence type="ECO:0000313" key="8">
    <source>
        <dbReference type="Proteomes" id="UP000293823"/>
    </source>
</evidence>
<dbReference type="PROSITE" id="PS51635">
    <property type="entry name" value="PNPLA"/>
    <property type="match status" value="1"/>
</dbReference>
<protein>
    <recommendedName>
        <fullName evidence="6">PNPLA domain-containing protein</fullName>
    </recommendedName>
</protein>
<dbReference type="Proteomes" id="UP000293823">
    <property type="component" value="Unassembled WGS sequence"/>
</dbReference>
<dbReference type="EMBL" id="PEJP01000130">
    <property type="protein sequence ID" value="RYO22982.1"/>
    <property type="molecule type" value="Genomic_DNA"/>
</dbReference>
<dbReference type="GO" id="GO:0046486">
    <property type="term" value="P:glycerolipid metabolic process"/>
    <property type="evidence" value="ECO:0007669"/>
    <property type="project" value="UniProtKB-ARBA"/>
</dbReference>
<feature type="compositionally biased region" description="Basic and acidic residues" evidence="5">
    <location>
        <begin position="71"/>
        <end position="80"/>
    </location>
</feature>
<evidence type="ECO:0000313" key="7">
    <source>
        <dbReference type="EMBL" id="RYO22982.1"/>
    </source>
</evidence>
<dbReference type="GO" id="GO:0047499">
    <property type="term" value="F:calcium-independent phospholipase A2 activity"/>
    <property type="evidence" value="ECO:0007669"/>
    <property type="project" value="TreeGrafter"/>
</dbReference>
<dbReference type="InterPro" id="IPR016035">
    <property type="entry name" value="Acyl_Trfase/lysoPLipase"/>
</dbReference>
<feature type="short sequence motif" description="GXGXXG" evidence="4">
    <location>
        <begin position="13"/>
        <end position="18"/>
    </location>
</feature>
<organism evidence="7 8">
    <name type="scientific">Alternaria arborescens</name>
    <dbReference type="NCBI Taxonomy" id="156630"/>
    <lineage>
        <taxon>Eukaryota</taxon>
        <taxon>Fungi</taxon>
        <taxon>Dikarya</taxon>
        <taxon>Ascomycota</taxon>
        <taxon>Pezizomycotina</taxon>
        <taxon>Dothideomycetes</taxon>
        <taxon>Pleosporomycetidae</taxon>
        <taxon>Pleosporales</taxon>
        <taxon>Pleosporineae</taxon>
        <taxon>Pleosporaceae</taxon>
        <taxon>Alternaria</taxon>
        <taxon>Alternaria sect. Alternaria</taxon>
    </lineage>
</organism>
<sequence>MPGSDLRLLALDGGGVRGLSALMILEQLMEAVDPDAPPKPCDYFDIISGTSTGGLIAVMLGRLRMSLRVRDEQGDERDCLPNELQDPTRQQRPTQQRDDIGGLPGDLSSDLLLRPDRATETEVTAERFWRERGPLDSTGRYYRFNVARGLEDIRLEEAKKVKEIAAATRRYISSQEVHGQMQACAGSIARREYFREHKTIFTLESLARPNNTAWLLIFDNVDREYTAQGGDPNAYDVRRYLSGADHGSVLVTTRLAQLEQLGESQQLGKVSTAQGQAILESWYKRKHNAAESEGLLALLDGLPLAIAQAGAYLQESGVGLATYLRFYEQQ</sequence>
<accession>A0A4Q4PW56</accession>
<comment type="caution">
    <text evidence="7">The sequence shown here is derived from an EMBL/GenBank/DDBJ whole genome shotgun (WGS) entry which is preliminary data.</text>
</comment>
<evidence type="ECO:0000259" key="6">
    <source>
        <dbReference type="PROSITE" id="PS51635"/>
    </source>
</evidence>
<dbReference type="GO" id="GO:0019369">
    <property type="term" value="P:arachidonate metabolic process"/>
    <property type="evidence" value="ECO:0007669"/>
    <property type="project" value="TreeGrafter"/>
</dbReference>
<comment type="caution">
    <text evidence="4">Lacks conserved residue(s) required for the propagation of feature annotation.</text>
</comment>
<feature type="region of interest" description="Disordered" evidence="5">
    <location>
        <begin position="71"/>
        <end position="107"/>
    </location>
</feature>
<evidence type="ECO:0000256" key="2">
    <source>
        <dbReference type="ARBA" id="ARBA00022963"/>
    </source>
</evidence>
<keyword evidence="2" id="KW-0442">Lipid degradation</keyword>
<dbReference type="PANTHER" id="PTHR24185:SF1">
    <property type="entry name" value="CALCIUM-INDEPENDENT PHOSPHOLIPASE A2-GAMMA"/>
    <property type="match status" value="1"/>
</dbReference>
<feature type="compositionally biased region" description="Low complexity" evidence="5">
    <location>
        <begin position="85"/>
        <end position="94"/>
    </location>
</feature>
<dbReference type="Pfam" id="PF01734">
    <property type="entry name" value="Patatin"/>
    <property type="match status" value="1"/>
</dbReference>
<dbReference type="GO" id="GO:0016042">
    <property type="term" value="P:lipid catabolic process"/>
    <property type="evidence" value="ECO:0007669"/>
    <property type="project" value="UniProtKB-KW"/>
</dbReference>